<keyword evidence="6 9" id="KW-1133">Transmembrane helix</keyword>
<dbReference type="HAMAP" id="MF_01148">
    <property type="entry name" value="Lnt"/>
    <property type="match status" value="1"/>
</dbReference>
<feature type="transmembrane region" description="Helical" evidence="9">
    <location>
        <begin position="88"/>
        <end position="108"/>
    </location>
</feature>
<evidence type="ECO:0000256" key="6">
    <source>
        <dbReference type="ARBA" id="ARBA00022989"/>
    </source>
</evidence>
<evidence type="ECO:0000256" key="5">
    <source>
        <dbReference type="ARBA" id="ARBA00022692"/>
    </source>
</evidence>
<dbReference type="InterPro" id="IPR004563">
    <property type="entry name" value="Apolipo_AcylTrfase"/>
</dbReference>
<evidence type="ECO:0000259" key="10">
    <source>
        <dbReference type="PROSITE" id="PS50263"/>
    </source>
</evidence>
<keyword evidence="7 9" id="KW-0472">Membrane</keyword>
<dbReference type="EC" id="2.3.1.269" evidence="9"/>
<feature type="transmembrane region" description="Helical" evidence="9">
    <location>
        <begin position="115"/>
        <end position="137"/>
    </location>
</feature>
<dbReference type="UniPathway" id="UPA00666"/>
<dbReference type="PANTHER" id="PTHR38686">
    <property type="entry name" value="APOLIPOPROTEIN N-ACYLTRANSFERASE"/>
    <property type="match status" value="1"/>
</dbReference>
<dbReference type="OrthoDB" id="9804277at2"/>
<evidence type="ECO:0000256" key="1">
    <source>
        <dbReference type="ARBA" id="ARBA00004651"/>
    </source>
</evidence>
<evidence type="ECO:0000256" key="3">
    <source>
        <dbReference type="ARBA" id="ARBA00022475"/>
    </source>
</evidence>
<dbReference type="Proteomes" id="UP000292085">
    <property type="component" value="Unassembled WGS sequence"/>
</dbReference>
<feature type="transmembrane region" description="Helical" evidence="9">
    <location>
        <begin position="487"/>
        <end position="509"/>
    </location>
</feature>
<comment type="catalytic activity">
    <reaction evidence="9">
        <text>N-terminal S-1,2-diacyl-sn-glyceryl-L-cysteinyl-[lipoprotein] + a glycerophospholipid = N-acyl-S-1,2-diacyl-sn-glyceryl-L-cysteinyl-[lipoprotein] + a 2-acyl-sn-glycero-3-phospholipid + H(+)</text>
        <dbReference type="Rhea" id="RHEA:48228"/>
        <dbReference type="Rhea" id="RHEA-COMP:14681"/>
        <dbReference type="Rhea" id="RHEA-COMP:14684"/>
        <dbReference type="ChEBI" id="CHEBI:15378"/>
        <dbReference type="ChEBI" id="CHEBI:136912"/>
        <dbReference type="ChEBI" id="CHEBI:140656"/>
        <dbReference type="ChEBI" id="CHEBI:140657"/>
        <dbReference type="ChEBI" id="CHEBI:140660"/>
        <dbReference type="EC" id="2.3.1.269"/>
    </reaction>
</comment>
<comment type="pathway">
    <text evidence="9">Protein modification; lipoprotein biosynthesis (N-acyl transfer).</text>
</comment>
<dbReference type="InterPro" id="IPR036526">
    <property type="entry name" value="C-N_Hydrolase_sf"/>
</dbReference>
<dbReference type="SUPFAM" id="SSF56317">
    <property type="entry name" value="Carbon-nitrogen hydrolase"/>
    <property type="match status" value="1"/>
</dbReference>
<feature type="transmembrane region" description="Helical" evidence="9">
    <location>
        <begin position="26"/>
        <end position="43"/>
    </location>
</feature>
<name>A0A4Q6Y0J6_9SPHN</name>
<evidence type="ECO:0000313" key="12">
    <source>
        <dbReference type="Proteomes" id="UP000292085"/>
    </source>
</evidence>
<evidence type="ECO:0000256" key="8">
    <source>
        <dbReference type="ARBA" id="ARBA00023315"/>
    </source>
</evidence>
<dbReference type="GO" id="GO:0016410">
    <property type="term" value="F:N-acyltransferase activity"/>
    <property type="evidence" value="ECO:0007669"/>
    <property type="project" value="UniProtKB-UniRule"/>
</dbReference>
<evidence type="ECO:0000313" key="11">
    <source>
        <dbReference type="EMBL" id="RZF63174.1"/>
    </source>
</evidence>
<evidence type="ECO:0000256" key="7">
    <source>
        <dbReference type="ARBA" id="ARBA00023136"/>
    </source>
</evidence>
<proteinExistence type="inferred from homology"/>
<dbReference type="Pfam" id="PF00795">
    <property type="entry name" value="CN_hydrolase"/>
    <property type="match status" value="1"/>
</dbReference>
<feature type="domain" description="CN hydrolase" evidence="10">
    <location>
        <begin position="222"/>
        <end position="477"/>
    </location>
</feature>
<comment type="similarity">
    <text evidence="2 9">Belongs to the CN hydrolase family. Apolipoprotein N-acyltransferase subfamily.</text>
</comment>
<dbReference type="GO" id="GO:0005886">
    <property type="term" value="C:plasma membrane"/>
    <property type="evidence" value="ECO:0007669"/>
    <property type="project" value="UniProtKB-SubCell"/>
</dbReference>
<accession>A0A4Q6Y0J6</accession>
<dbReference type="PANTHER" id="PTHR38686:SF1">
    <property type="entry name" value="APOLIPOPROTEIN N-ACYLTRANSFERASE"/>
    <property type="match status" value="1"/>
</dbReference>
<dbReference type="InterPro" id="IPR003010">
    <property type="entry name" value="C-N_Hydrolase"/>
</dbReference>
<keyword evidence="12" id="KW-1185">Reference proteome</keyword>
<comment type="caution">
    <text evidence="11">The sequence shown here is derived from an EMBL/GenBank/DDBJ whole genome shotgun (WGS) entry which is preliminary data.</text>
</comment>
<keyword evidence="8 9" id="KW-0012">Acyltransferase</keyword>
<sequence>MANRPALACLLLGGLAVLGFAPWGWWPVTLACFAAWLWLVHAAPTIRAALWRGWLFGLAHFTLGNIWIAEAFSYQDAVPHWLGPVAPFLLALFLAIYPMLAAGVAWRFRRTQPDVAYVLVFAAAWIVTEYLRGTLLTGYPWNPLAEIWLPLPGASALLAYIGTYALSGLTIVASGALTLLAVRRWRLAAGTAVVLALLTLGGVQLPLTPAVVPADAPRVRIVQPDLDQEQRPRDDYPIANLRALMKLGGTPGPAPRLILWPEGALRFNIEDGYPAQYNYLADPGEVRAAIAAPLGPRDVVLSGGQALQFDTHENLVSAGNSIFAIDARARLIGRYDKAHLVPWGEYLPARPLMSAIGLSRLVPGDIDFAAGPGPRTLALPGFGKAGFQVCYEIIFSGNVVDPKHRPDFLFNPSNDSWYSRSGPEQNLAQARLRAIEEGLPVLRATSTGVSAIIDAHGRVLASIPWNTRGAVEAPLPPPLPPTLFAQFGNWLAAIVASAMLLLAVAFRWWRR</sequence>
<dbReference type="CDD" id="cd07571">
    <property type="entry name" value="ALP_N-acyl_transferase"/>
    <property type="match status" value="1"/>
</dbReference>
<dbReference type="PROSITE" id="PS51257">
    <property type="entry name" value="PROKAR_LIPOPROTEIN"/>
    <property type="match status" value="1"/>
</dbReference>
<keyword evidence="5 9" id="KW-0812">Transmembrane</keyword>
<organism evidence="11 12">
    <name type="scientific">Sphingomonas populi</name>
    <dbReference type="NCBI Taxonomy" id="2484750"/>
    <lineage>
        <taxon>Bacteria</taxon>
        <taxon>Pseudomonadati</taxon>
        <taxon>Pseudomonadota</taxon>
        <taxon>Alphaproteobacteria</taxon>
        <taxon>Sphingomonadales</taxon>
        <taxon>Sphingomonadaceae</taxon>
        <taxon>Sphingomonas</taxon>
    </lineage>
</organism>
<comment type="subcellular location">
    <subcellularLocation>
        <location evidence="1 9">Cell membrane</location>
        <topology evidence="1 9">Multi-pass membrane protein</topology>
    </subcellularLocation>
</comment>
<keyword evidence="3 9" id="KW-1003">Cell membrane</keyword>
<dbReference type="EMBL" id="SGIS01000031">
    <property type="protein sequence ID" value="RZF63174.1"/>
    <property type="molecule type" value="Genomic_DNA"/>
</dbReference>
<evidence type="ECO:0000256" key="4">
    <source>
        <dbReference type="ARBA" id="ARBA00022679"/>
    </source>
</evidence>
<keyword evidence="4 9" id="KW-0808">Transferase</keyword>
<dbReference type="GO" id="GO:0042158">
    <property type="term" value="P:lipoprotein biosynthetic process"/>
    <property type="evidence" value="ECO:0007669"/>
    <property type="project" value="UniProtKB-UniRule"/>
</dbReference>
<dbReference type="Gene3D" id="3.60.110.10">
    <property type="entry name" value="Carbon-nitrogen hydrolase"/>
    <property type="match status" value="1"/>
</dbReference>
<evidence type="ECO:0000256" key="9">
    <source>
        <dbReference type="HAMAP-Rule" id="MF_01148"/>
    </source>
</evidence>
<evidence type="ECO:0000256" key="2">
    <source>
        <dbReference type="ARBA" id="ARBA00010065"/>
    </source>
</evidence>
<comment type="function">
    <text evidence="9">Catalyzes the phospholipid dependent N-acylation of the N-terminal cysteine of apolipoprotein, the last step in lipoprotein maturation.</text>
</comment>
<dbReference type="InterPro" id="IPR045378">
    <property type="entry name" value="LNT_N"/>
</dbReference>
<feature type="transmembrane region" description="Helical" evidence="9">
    <location>
        <begin position="187"/>
        <end position="207"/>
    </location>
</feature>
<dbReference type="AlphaFoldDB" id="A0A4Q6Y0J6"/>
<dbReference type="PROSITE" id="PS50263">
    <property type="entry name" value="CN_HYDROLASE"/>
    <property type="match status" value="1"/>
</dbReference>
<gene>
    <name evidence="9 11" type="primary">lnt</name>
    <name evidence="11" type="ORF">EWE75_17655</name>
</gene>
<keyword evidence="11" id="KW-0449">Lipoprotein</keyword>
<reference evidence="11 12" key="1">
    <citation type="submission" date="2019-02" db="EMBL/GenBank/DDBJ databases">
        <authorList>
            <person name="Li Y."/>
        </authorList>
    </citation>
    <scope>NUCLEOTIDE SEQUENCE [LARGE SCALE GENOMIC DNA]</scope>
    <source>
        <strain evidence="11 12">3-7</strain>
    </source>
</reference>
<dbReference type="Pfam" id="PF20154">
    <property type="entry name" value="LNT_N"/>
    <property type="match status" value="1"/>
</dbReference>
<dbReference type="NCBIfam" id="TIGR00546">
    <property type="entry name" value="lnt"/>
    <property type="match status" value="1"/>
</dbReference>
<feature type="transmembrane region" description="Helical" evidence="9">
    <location>
        <begin position="50"/>
        <end position="68"/>
    </location>
</feature>
<protein>
    <recommendedName>
        <fullName evidence="9">Apolipoprotein N-acyltransferase</fullName>
        <shortName evidence="9">ALP N-acyltransferase</shortName>
        <ecNumber evidence="9">2.3.1.269</ecNumber>
    </recommendedName>
</protein>
<feature type="transmembrane region" description="Helical" evidence="9">
    <location>
        <begin position="157"/>
        <end position="180"/>
    </location>
</feature>